<protein>
    <submittedName>
        <fullName evidence="2">Glycosyltransferase</fullName>
    </submittedName>
</protein>
<dbReference type="SUPFAM" id="SSF53756">
    <property type="entry name" value="UDP-Glycosyltransferase/glycogen phosphorylase"/>
    <property type="match status" value="1"/>
</dbReference>
<reference evidence="2" key="1">
    <citation type="journal article" date="2020" name="mSystems">
        <title>Genome- and Community-Level Interaction Insights into Carbon Utilization and Element Cycling Functions of Hydrothermarchaeota in Hydrothermal Sediment.</title>
        <authorList>
            <person name="Zhou Z."/>
            <person name="Liu Y."/>
            <person name="Xu W."/>
            <person name="Pan J."/>
            <person name="Luo Z.H."/>
            <person name="Li M."/>
        </authorList>
    </citation>
    <scope>NUCLEOTIDE SEQUENCE [LARGE SCALE GENOMIC DNA]</scope>
    <source>
        <strain evidence="2">SpSt-735</strain>
    </source>
</reference>
<accession>A0A7C4FAF5</accession>
<name>A0A7C4FAF5_THEPE</name>
<evidence type="ECO:0000313" key="2">
    <source>
        <dbReference type="EMBL" id="HGI42946.1"/>
    </source>
</evidence>
<dbReference type="EMBL" id="DTFI01000028">
    <property type="protein sequence ID" value="HGI42946.1"/>
    <property type="molecule type" value="Genomic_DNA"/>
</dbReference>
<dbReference type="PANTHER" id="PTHR45825:SF11">
    <property type="entry name" value="ALPHA AMYLASE DOMAIN-CONTAINING PROTEIN"/>
    <property type="match status" value="1"/>
</dbReference>
<dbReference type="Pfam" id="PF00534">
    <property type="entry name" value="Glycos_transf_1"/>
    <property type="match status" value="1"/>
</dbReference>
<dbReference type="AlphaFoldDB" id="A0A7C4FAF5"/>
<organism evidence="2">
    <name type="scientific">Thermofilum pendens</name>
    <dbReference type="NCBI Taxonomy" id="2269"/>
    <lineage>
        <taxon>Archaea</taxon>
        <taxon>Thermoproteota</taxon>
        <taxon>Thermoprotei</taxon>
        <taxon>Thermofilales</taxon>
        <taxon>Thermofilaceae</taxon>
        <taxon>Thermofilum</taxon>
    </lineage>
</organism>
<proteinExistence type="predicted"/>
<keyword evidence="2" id="KW-0808">Transferase</keyword>
<dbReference type="Gene3D" id="3.40.50.2000">
    <property type="entry name" value="Glycogen Phosphorylase B"/>
    <property type="match status" value="1"/>
</dbReference>
<evidence type="ECO:0000259" key="1">
    <source>
        <dbReference type="Pfam" id="PF00534"/>
    </source>
</evidence>
<comment type="caution">
    <text evidence="2">The sequence shown here is derived from an EMBL/GenBank/DDBJ whole genome shotgun (WGS) entry which is preliminary data.</text>
</comment>
<dbReference type="PANTHER" id="PTHR45825">
    <property type="entry name" value="GRANULE-BOUND STARCH SYNTHASE 1, CHLOROPLASTIC/AMYLOPLASTIC"/>
    <property type="match status" value="1"/>
</dbReference>
<dbReference type="InterPro" id="IPR001296">
    <property type="entry name" value="Glyco_trans_1"/>
</dbReference>
<sequence length="296" mass="32757">MAQHGGKLKEFTGEWPPGRRSLRRYFLLKALGSMPRGEPKVPDVKLYEKLSEMAAPPVRDDLRVESFERDGPLVISTGRLARQKGFDVLAEAIPLVVKELGAVRLVLMVLPVWGGEDYAYQLMELAREYPGNVRVIFGAAPSIYKLAHLSADVFAAPSRWEPFGIMALEAMAAGVPLVASRVGGLAETVVDIREHGYEGTGCFVEPGDPYELADRVRDLAAFMEASSSGDIERYLGKISEEQLRRMLEELPDSGEIIRKSCIERVEKMFTWERSADLAEAVYLEALGELEGLQQGA</sequence>
<gene>
    <name evidence="2" type="ORF">ENV17_00980</name>
</gene>
<feature type="domain" description="Glycosyl transferase family 1" evidence="1">
    <location>
        <begin position="65"/>
        <end position="219"/>
    </location>
</feature>
<dbReference type="GO" id="GO:0016757">
    <property type="term" value="F:glycosyltransferase activity"/>
    <property type="evidence" value="ECO:0007669"/>
    <property type="project" value="InterPro"/>
</dbReference>
<dbReference type="CDD" id="cd03801">
    <property type="entry name" value="GT4_PimA-like"/>
    <property type="match status" value="1"/>
</dbReference>